<accession>A0A914H1G1</accession>
<dbReference type="AlphaFoldDB" id="A0A914H1G1"/>
<name>A0A914H1G1_GLORO</name>
<feature type="region of interest" description="Disordered" evidence="1">
    <location>
        <begin position="156"/>
        <end position="182"/>
    </location>
</feature>
<keyword evidence="2" id="KW-1185">Reference proteome</keyword>
<evidence type="ECO:0000313" key="2">
    <source>
        <dbReference type="Proteomes" id="UP000887572"/>
    </source>
</evidence>
<organism evidence="2 3">
    <name type="scientific">Globodera rostochiensis</name>
    <name type="common">Golden nematode worm</name>
    <name type="synonym">Heterodera rostochiensis</name>
    <dbReference type="NCBI Taxonomy" id="31243"/>
    <lineage>
        <taxon>Eukaryota</taxon>
        <taxon>Metazoa</taxon>
        <taxon>Ecdysozoa</taxon>
        <taxon>Nematoda</taxon>
        <taxon>Chromadorea</taxon>
        <taxon>Rhabditida</taxon>
        <taxon>Tylenchina</taxon>
        <taxon>Tylenchomorpha</taxon>
        <taxon>Tylenchoidea</taxon>
        <taxon>Heteroderidae</taxon>
        <taxon>Heteroderinae</taxon>
        <taxon>Globodera</taxon>
    </lineage>
</organism>
<dbReference type="Proteomes" id="UP000887572">
    <property type="component" value="Unplaced"/>
</dbReference>
<dbReference type="WBParaSite" id="Gr19_v10_g13268.t1">
    <property type="protein sequence ID" value="Gr19_v10_g13268.t1"/>
    <property type="gene ID" value="Gr19_v10_g13268"/>
</dbReference>
<protein>
    <submittedName>
        <fullName evidence="3">Uncharacterized protein</fullName>
    </submittedName>
</protein>
<sequence>MGLRGATLRGAYNCAGIMPSLRETSGRPCPSLVHHSHGSMGSLEMMSGLNNPHTGHSHNPQRGRAVSTVSPQIIQLQQNWHQPNTTNSNRECKMNDRLQPRTDASSARSASWCAEVTDDEFRRLQLSDRTPRRVTRSELIIDDKCEEAFYTPMTSLRSDRIKPRECSSTRRRSPSRSCSPSPHIFSTVQLLLSSVSSEPFEGGSTASERTLSSSELPNDGQNQPQARHSFSEIANEKERMAAFEASKRMLGMAQKKNQLQVAGGDCPGQPRRLSAI</sequence>
<feature type="compositionally biased region" description="Basic and acidic residues" evidence="1">
    <location>
        <begin position="157"/>
        <end position="168"/>
    </location>
</feature>
<feature type="region of interest" description="Disordered" evidence="1">
    <location>
        <begin position="256"/>
        <end position="276"/>
    </location>
</feature>
<feature type="region of interest" description="Disordered" evidence="1">
    <location>
        <begin position="196"/>
        <end position="227"/>
    </location>
</feature>
<evidence type="ECO:0000256" key="1">
    <source>
        <dbReference type="SAM" id="MobiDB-lite"/>
    </source>
</evidence>
<evidence type="ECO:0000313" key="3">
    <source>
        <dbReference type="WBParaSite" id="Gr19_v10_g13268.t1"/>
    </source>
</evidence>
<reference evidence="3" key="1">
    <citation type="submission" date="2022-11" db="UniProtKB">
        <authorList>
            <consortium name="WormBaseParasite"/>
        </authorList>
    </citation>
    <scope>IDENTIFICATION</scope>
</reference>
<proteinExistence type="predicted"/>
<feature type="compositionally biased region" description="Polar residues" evidence="1">
    <location>
        <begin position="204"/>
        <end position="227"/>
    </location>
</feature>